<reference evidence="3 4" key="1">
    <citation type="submission" date="2024-03" db="EMBL/GenBank/DDBJ databases">
        <title>The genome assembly and annotation of the cricket Gryllus longicercus Weissman &amp; Gray.</title>
        <authorList>
            <person name="Szrajer S."/>
            <person name="Gray D."/>
            <person name="Ylla G."/>
        </authorList>
    </citation>
    <scope>NUCLEOTIDE SEQUENCE [LARGE SCALE GENOMIC DNA]</scope>
    <source>
        <strain evidence="3">DAG 2021-001</strain>
        <tissue evidence="3">Whole body minus gut</tissue>
    </source>
</reference>
<keyword evidence="4" id="KW-1185">Reference proteome</keyword>
<name>A0AAN9V876_9ORTH</name>
<dbReference type="GO" id="GO:0004857">
    <property type="term" value="F:enzyme inhibitor activity"/>
    <property type="evidence" value="ECO:0007669"/>
    <property type="project" value="TreeGrafter"/>
</dbReference>
<organism evidence="3 4">
    <name type="scientific">Gryllus longicercus</name>
    <dbReference type="NCBI Taxonomy" id="2509291"/>
    <lineage>
        <taxon>Eukaryota</taxon>
        <taxon>Metazoa</taxon>
        <taxon>Ecdysozoa</taxon>
        <taxon>Arthropoda</taxon>
        <taxon>Hexapoda</taxon>
        <taxon>Insecta</taxon>
        <taxon>Pterygota</taxon>
        <taxon>Neoptera</taxon>
        <taxon>Polyneoptera</taxon>
        <taxon>Orthoptera</taxon>
        <taxon>Ensifera</taxon>
        <taxon>Gryllidea</taxon>
        <taxon>Grylloidea</taxon>
        <taxon>Gryllidae</taxon>
        <taxon>Gryllinae</taxon>
        <taxon>Gryllus</taxon>
    </lineage>
</organism>
<evidence type="ECO:0000313" key="3">
    <source>
        <dbReference type="EMBL" id="KAK7793384.1"/>
    </source>
</evidence>
<dbReference type="Pfam" id="PF12796">
    <property type="entry name" value="Ank_2"/>
    <property type="match status" value="1"/>
</dbReference>
<dbReference type="InterPro" id="IPR051226">
    <property type="entry name" value="PP1_Regulatory_Subunit"/>
</dbReference>
<sequence>MTSVDSGVETSNESNDSCVAHDTRSLDKIPPSLTHVIVTNLCTVNTASASSTSGIVDYSKEKSLSLILPDQKAPILELEPPAGISFCNLQPACGFGKGYEILGDEFASRGTKLKATTRRFCNKRYRDAWLDCKGFLEEHKLRSAASTNNVDQVADLLHSGVNPNCCDHQHRTPLHLAACRGYGSVVRLLLEYGANPNQRDALYNTPLHLAACTNHVEVVTLLLKAGTNINSNDSYGRNPLQLAQSKLKLLQRGSNNEDSLKIKEEVQKVIEMMLTFLQKKGQDSEAELLNAFQTRLTISQTKEEVETGVRDLLDSLNNLNLKSDA</sequence>
<evidence type="ECO:0000256" key="1">
    <source>
        <dbReference type="ARBA" id="ARBA00022737"/>
    </source>
</evidence>
<dbReference type="PROSITE" id="PS50297">
    <property type="entry name" value="ANK_REP_REGION"/>
    <property type="match status" value="2"/>
</dbReference>
<evidence type="ECO:0008006" key="5">
    <source>
        <dbReference type="Google" id="ProtNLM"/>
    </source>
</evidence>
<dbReference type="Proteomes" id="UP001378592">
    <property type="component" value="Unassembled WGS sequence"/>
</dbReference>
<feature type="repeat" description="ANK" evidence="2">
    <location>
        <begin position="202"/>
        <end position="234"/>
    </location>
</feature>
<dbReference type="Gene3D" id="1.25.40.20">
    <property type="entry name" value="Ankyrin repeat-containing domain"/>
    <property type="match status" value="2"/>
</dbReference>
<keyword evidence="1" id="KW-0677">Repeat</keyword>
<dbReference type="SUPFAM" id="SSF48403">
    <property type="entry name" value="Ankyrin repeat"/>
    <property type="match status" value="1"/>
</dbReference>
<keyword evidence="2" id="KW-0040">ANK repeat</keyword>
<gene>
    <name evidence="3" type="ORF">R5R35_009265</name>
</gene>
<dbReference type="SMART" id="SM00248">
    <property type="entry name" value="ANK"/>
    <property type="match status" value="2"/>
</dbReference>
<protein>
    <recommendedName>
        <fullName evidence="5">Ankyrin repeat domain-containing protein 54</fullName>
    </recommendedName>
</protein>
<evidence type="ECO:0000313" key="4">
    <source>
        <dbReference type="Proteomes" id="UP001378592"/>
    </source>
</evidence>
<dbReference type="EMBL" id="JAZDUA010000384">
    <property type="protein sequence ID" value="KAK7793384.1"/>
    <property type="molecule type" value="Genomic_DNA"/>
</dbReference>
<proteinExistence type="predicted"/>
<dbReference type="InterPro" id="IPR036770">
    <property type="entry name" value="Ankyrin_rpt-contain_sf"/>
</dbReference>
<dbReference type="InterPro" id="IPR002110">
    <property type="entry name" value="Ankyrin_rpt"/>
</dbReference>
<evidence type="ECO:0000256" key="2">
    <source>
        <dbReference type="PROSITE-ProRule" id="PRU00023"/>
    </source>
</evidence>
<feature type="repeat" description="ANK" evidence="2">
    <location>
        <begin position="169"/>
        <end position="201"/>
    </location>
</feature>
<accession>A0AAN9V876</accession>
<dbReference type="PANTHER" id="PTHR24179:SF29">
    <property type="entry name" value="LD46604P"/>
    <property type="match status" value="1"/>
</dbReference>
<dbReference type="PANTHER" id="PTHR24179">
    <property type="entry name" value="PROTEIN PHOSPHATASE 1 REGULATORY SUBUNIT 12"/>
    <property type="match status" value="1"/>
</dbReference>
<dbReference type="GO" id="GO:0005737">
    <property type="term" value="C:cytoplasm"/>
    <property type="evidence" value="ECO:0007669"/>
    <property type="project" value="TreeGrafter"/>
</dbReference>
<comment type="caution">
    <text evidence="3">The sequence shown here is derived from an EMBL/GenBank/DDBJ whole genome shotgun (WGS) entry which is preliminary data.</text>
</comment>
<dbReference type="PROSITE" id="PS50088">
    <property type="entry name" value="ANK_REPEAT"/>
    <property type="match status" value="2"/>
</dbReference>
<dbReference type="GO" id="GO:0017020">
    <property type="term" value="F:myosin phosphatase regulator activity"/>
    <property type="evidence" value="ECO:0007669"/>
    <property type="project" value="TreeGrafter"/>
</dbReference>
<dbReference type="AlphaFoldDB" id="A0AAN9V876"/>